<organism evidence="1">
    <name type="scientific">Faunusvirus sp</name>
    <dbReference type="NCBI Taxonomy" id="2487766"/>
    <lineage>
        <taxon>Viruses</taxon>
        <taxon>Varidnaviria</taxon>
        <taxon>Bamfordvirae</taxon>
        <taxon>Nucleocytoviricota</taxon>
        <taxon>Megaviricetes</taxon>
        <taxon>Imitervirales</taxon>
        <taxon>Mimiviridae</taxon>
    </lineage>
</organism>
<sequence length="127" mass="14879">MTTAKQVITETKFDDTWIRKNRIDLANIAESLSWSDKRVGEIMTLIQSSKFNRLRIHYVIAHLVYYNGIADVFDELCHDADNIVTIVSNPDIMPVFDFYLKRYGDISMKTIYKRVCIDCYTEFSYMG</sequence>
<protein>
    <submittedName>
        <fullName evidence="1">Uncharacterized protein</fullName>
    </submittedName>
</protein>
<reference evidence="1" key="1">
    <citation type="submission" date="2018-10" db="EMBL/GenBank/DDBJ databases">
        <title>Hidden diversity of soil giant viruses.</title>
        <authorList>
            <person name="Schulz F."/>
            <person name="Alteio L."/>
            <person name="Goudeau D."/>
            <person name="Ryan E.M."/>
            <person name="Malmstrom R.R."/>
            <person name="Blanchard J."/>
            <person name="Woyke T."/>
        </authorList>
    </citation>
    <scope>NUCLEOTIDE SEQUENCE</scope>
    <source>
        <strain evidence="1">FNV1</strain>
    </source>
</reference>
<gene>
    <name evidence="1" type="ORF">Faunusvirus44_2</name>
</gene>
<evidence type="ECO:0000313" key="1">
    <source>
        <dbReference type="EMBL" id="AYV79732.1"/>
    </source>
</evidence>
<name>A0A3G4ZXU8_9VIRU</name>
<accession>A0A3G4ZXU8</accession>
<dbReference type="EMBL" id="MK072175">
    <property type="protein sequence ID" value="AYV79732.1"/>
    <property type="molecule type" value="Genomic_DNA"/>
</dbReference>
<proteinExistence type="predicted"/>